<dbReference type="GO" id="GO:0006508">
    <property type="term" value="P:proteolysis"/>
    <property type="evidence" value="ECO:0007669"/>
    <property type="project" value="UniProtKB-KW"/>
</dbReference>
<protein>
    <submittedName>
        <fullName evidence="2">Transglutaminase-like putative cysteine protease</fullName>
    </submittedName>
</protein>
<evidence type="ECO:0000313" key="2">
    <source>
        <dbReference type="EMBL" id="MBB3873745.1"/>
    </source>
</evidence>
<dbReference type="InterPro" id="IPR013589">
    <property type="entry name" value="Bac_transglu_N"/>
</dbReference>
<evidence type="ECO:0000259" key="1">
    <source>
        <dbReference type="SMART" id="SM00460"/>
    </source>
</evidence>
<dbReference type="Gene3D" id="3.10.620.30">
    <property type="match status" value="1"/>
</dbReference>
<sequence>MRIRIDHSTRYAYARPARFIVQMLRLTPKSCESQQVREWRIETDVDARLRRSEDAFGNIVHSLYTERPTDALTIRVTGEVSTVDTGGVIRGQNDRLQPGVYLRDTRLTQADPALVEFARGIGEGGPLERMHRLMGAIHGGVAFEVGATSATHTAAEAFAIRRGVCQDHAQIFITCARTLGVPARYVSGHLNRSDGQHDQDAAHAWAEAWIEGLGWVGFDAANGICPTDNYVRIATGLDALGATPIRGTSYGGGIGTLTVALHVRPVQQSQQQHQSKGWS</sequence>
<dbReference type="EMBL" id="JACIDA010000005">
    <property type="protein sequence ID" value="MBB3873745.1"/>
    <property type="molecule type" value="Genomic_DNA"/>
</dbReference>
<reference evidence="2 3" key="1">
    <citation type="submission" date="2020-08" db="EMBL/GenBank/DDBJ databases">
        <title>Genomic Encyclopedia of Type Strains, Phase IV (KMG-IV): sequencing the most valuable type-strain genomes for metagenomic binning, comparative biology and taxonomic classification.</title>
        <authorList>
            <person name="Goeker M."/>
        </authorList>
    </citation>
    <scope>NUCLEOTIDE SEQUENCE [LARGE SCALE GENOMIC DNA]</scope>
    <source>
        <strain evidence="2 3">DSM 14878</strain>
    </source>
</reference>
<comment type="caution">
    <text evidence="2">The sequence shown here is derived from an EMBL/GenBank/DDBJ whole genome shotgun (WGS) entry which is preliminary data.</text>
</comment>
<dbReference type="SMART" id="SM00460">
    <property type="entry name" value="TGc"/>
    <property type="match status" value="1"/>
</dbReference>
<dbReference type="InterPro" id="IPR038765">
    <property type="entry name" value="Papain-like_cys_pep_sf"/>
</dbReference>
<dbReference type="AlphaFoldDB" id="A0A7W6F188"/>
<dbReference type="InterPro" id="IPR002931">
    <property type="entry name" value="Transglutaminase-like"/>
</dbReference>
<dbReference type="Pfam" id="PF08379">
    <property type="entry name" value="Bact_transglu_N"/>
    <property type="match status" value="1"/>
</dbReference>
<feature type="domain" description="Transglutaminase-like" evidence="1">
    <location>
        <begin position="157"/>
        <end position="222"/>
    </location>
</feature>
<dbReference type="PANTHER" id="PTHR33490:SF6">
    <property type="entry name" value="SLL1049 PROTEIN"/>
    <property type="match status" value="1"/>
</dbReference>
<evidence type="ECO:0000313" key="3">
    <source>
        <dbReference type="Proteomes" id="UP000532936"/>
    </source>
</evidence>
<proteinExistence type="predicted"/>
<dbReference type="PANTHER" id="PTHR33490">
    <property type="entry name" value="BLR5614 PROTEIN-RELATED"/>
    <property type="match status" value="1"/>
</dbReference>
<name>A0A7W6F188_9CAUL</name>
<dbReference type="SUPFAM" id="SSF54001">
    <property type="entry name" value="Cysteine proteinases"/>
    <property type="match status" value="1"/>
</dbReference>
<dbReference type="RefSeq" id="WP_183198819.1">
    <property type="nucleotide sequence ID" value="NZ_JACIDA010000005.1"/>
</dbReference>
<organism evidence="2 3">
    <name type="scientific">Brevundimonas mediterranea</name>
    <dbReference type="NCBI Taxonomy" id="74329"/>
    <lineage>
        <taxon>Bacteria</taxon>
        <taxon>Pseudomonadati</taxon>
        <taxon>Pseudomonadota</taxon>
        <taxon>Alphaproteobacteria</taxon>
        <taxon>Caulobacterales</taxon>
        <taxon>Caulobacteraceae</taxon>
        <taxon>Brevundimonas</taxon>
    </lineage>
</organism>
<dbReference type="Proteomes" id="UP000532936">
    <property type="component" value="Unassembled WGS sequence"/>
</dbReference>
<accession>A0A7W6F188</accession>
<dbReference type="GO" id="GO:0008233">
    <property type="term" value="F:peptidase activity"/>
    <property type="evidence" value="ECO:0007669"/>
    <property type="project" value="UniProtKB-KW"/>
</dbReference>
<dbReference type="Pfam" id="PF01841">
    <property type="entry name" value="Transglut_core"/>
    <property type="match status" value="1"/>
</dbReference>
<keyword evidence="2" id="KW-0378">Hydrolase</keyword>
<keyword evidence="2" id="KW-0645">Protease</keyword>
<gene>
    <name evidence="2" type="ORF">GGR11_003314</name>
</gene>